<protein>
    <submittedName>
        <fullName evidence="1">Uncharacterized protein</fullName>
    </submittedName>
</protein>
<dbReference type="RefSeq" id="XP_009648561.1">
    <property type="nucleotide sequence ID" value="XM_009650266.1"/>
</dbReference>
<dbReference type="InParanoid" id="G2WUA7"/>
<dbReference type="AlphaFoldDB" id="G2WUA7"/>
<evidence type="ECO:0000313" key="1">
    <source>
        <dbReference type="EMBL" id="EGY17698.1"/>
    </source>
</evidence>
<accession>G2WUA7</accession>
<dbReference type="EMBL" id="DS572696">
    <property type="protein sequence ID" value="EGY17698.1"/>
    <property type="molecule type" value="Genomic_DNA"/>
</dbReference>
<evidence type="ECO:0000313" key="2">
    <source>
        <dbReference type="Proteomes" id="UP000001611"/>
    </source>
</evidence>
<organism evidence="1 2">
    <name type="scientific">Verticillium dahliae (strain VdLs.17 / ATCC MYA-4575 / FGSC 10137)</name>
    <name type="common">Verticillium wilt</name>
    <dbReference type="NCBI Taxonomy" id="498257"/>
    <lineage>
        <taxon>Eukaryota</taxon>
        <taxon>Fungi</taxon>
        <taxon>Dikarya</taxon>
        <taxon>Ascomycota</taxon>
        <taxon>Pezizomycotina</taxon>
        <taxon>Sordariomycetes</taxon>
        <taxon>Hypocreomycetidae</taxon>
        <taxon>Glomerellales</taxon>
        <taxon>Plectosphaerellaceae</taxon>
        <taxon>Verticillium</taxon>
    </lineage>
</organism>
<proteinExistence type="predicted"/>
<gene>
    <name evidence="1" type="ORF">VDAG_01380</name>
</gene>
<dbReference type="GeneID" id="20702843"/>
<keyword evidence="2" id="KW-1185">Reference proteome</keyword>
<sequence>MSRNEGQHLKSDYPVRELKNGMLFEGQVTPGMTYPSVPNE</sequence>
<dbReference type="HOGENOM" id="CLU_3299703_0_0_1"/>
<dbReference type="Proteomes" id="UP000001611">
    <property type="component" value="Chromosome 1"/>
</dbReference>
<dbReference type="KEGG" id="vda:VDAG_01380"/>
<reference evidence="1 2" key="1">
    <citation type="submission" date="2008-03" db="EMBL/GenBank/DDBJ databases">
        <title>The Genome Sequence of Verticillium dahliae VdLs.17.</title>
        <authorList>
            <consortium name="The Broad Institute Genome Sequencing Platform"/>
            <person name="Ma L.-J.J."/>
            <person name="Klosterman S.J."/>
            <person name="Subbarao K."/>
            <person name="Dobinson K."/>
            <person name="Veronese P."/>
            <person name="Kang S."/>
            <person name="Gold S.E."/>
            <person name="Young S."/>
            <person name="Jaffe D."/>
            <person name="Gnerre S."/>
            <person name="Berlin A."/>
            <person name="Heiman D."/>
            <person name="Hepburn T."/>
            <person name="Sykes S."/>
            <person name="Alvarado L."/>
            <person name="Kodira C.D."/>
            <person name="Lander E."/>
            <person name="Galagan J."/>
            <person name="Nusbaum C."/>
            <person name="Birren B."/>
        </authorList>
    </citation>
    <scope>NUCLEOTIDE SEQUENCE [LARGE SCALE GENOMIC DNA]</scope>
    <source>
        <strain evidence="2">VdLs.17 / ATCC MYA-4575 / FGSC 10137</strain>
    </source>
</reference>
<name>G2WUA7_VERDV</name>